<evidence type="ECO:0000256" key="2">
    <source>
        <dbReference type="ARBA" id="ARBA00023002"/>
    </source>
</evidence>
<dbReference type="RefSeq" id="WP_088755493.1">
    <property type="nucleotide sequence ID" value="NZ_JARJFG010000025.1"/>
</dbReference>
<gene>
    <name evidence="12" type="ORF">CEJ45_12895</name>
</gene>
<dbReference type="PANTHER" id="PTHR43086">
    <property type="entry name" value="VERY-LONG-CHAIN 3-OXOOACYL-COA REDUCTASE"/>
    <property type="match status" value="1"/>
</dbReference>
<organism evidence="12 13">
    <name type="scientific">Herbaspirillum aquaticum</name>
    <dbReference type="NCBI Taxonomy" id="568783"/>
    <lineage>
        <taxon>Bacteria</taxon>
        <taxon>Pseudomonadati</taxon>
        <taxon>Pseudomonadota</taxon>
        <taxon>Betaproteobacteria</taxon>
        <taxon>Burkholderiales</taxon>
        <taxon>Oxalobacteraceae</taxon>
        <taxon>Herbaspirillum</taxon>
    </lineage>
</organism>
<evidence type="ECO:0000256" key="4">
    <source>
        <dbReference type="ARBA" id="ARBA00044050"/>
    </source>
</evidence>
<evidence type="ECO:0000256" key="5">
    <source>
        <dbReference type="ARBA" id="ARBA00044059"/>
    </source>
</evidence>
<evidence type="ECO:0000313" key="12">
    <source>
        <dbReference type="EMBL" id="OWY34283.1"/>
    </source>
</evidence>
<comment type="catalytic activity">
    <reaction evidence="10">
        <text>3-hydroxypropanoate + NADP(+) = 3-oxopropanoate + NADPH + H(+)</text>
        <dbReference type="Rhea" id="RHEA:26438"/>
        <dbReference type="ChEBI" id="CHEBI:15378"/>
        <dbReference type="ChEBI" id="CHEBI:16510"/>
        <dbReference type="ChEBI" id="CHEBI:33190"/>
        <dbReference type="ChEBI" id="CHEBI:57783"/>
        <dbReference type="ChEBI" id="CHEBI:58349"/>
        <dbReference type="EC" id="1.1.1.298"/>
    </reaction>
</comment>
<dbReference type="InterPro" id="IPR002347">
    <property type="entry name" value="SDR_fam"/>
</dbReference>
<dbReference type="EC" id="1.1.1.381" evidence="5"/>
<dbReference type="SUPFAM" id="SSF51735">
    <property type="entry name" value="NAD(P)-binding Rossmann-fold domains"/>
    <property type="match status" value="1"/>
</dbReference>
<evidence type="ECO:0000256" key="7">
    <source>
        <dbReference type="ARBA" id="ARBA00044271"/>
    </source>
</evidence>
<evidence type="ECO:0000256" key="3">
    <source>
        <dbReference type="ARBA" id="ARBA00043812"/>
    </source>
</evidence>
<comment type="caution">
    <text evidence="12">The sequence shown here is derived from an EMBL/GenBank/DDBJ whole genome shotgun (WGS) entry which is preliminary data.</text>
</comment>
<keyword evidence="2" id="KW-0560">Oxidoreductase</keyword>
<dbReference type="EMBL" id="NJGV01000010">
    <property type="protein sequence ID" value="OWY34283.1"/>
    <property type="molecule type" value="Genomic_DNA"/>
</dbReference>
<dbReference type="Pfam" id="PF00106">
    <property type="entry name" value="adh_short"/>
    <property type="match status" value="1"/>
</dbReference>
<comment type="catalytic activity">
    <reaction evidence="3">
        <text>L-allo-threonine + NADP(+) = aminoacetone + CO2 + NADPH</text>
        <dbReference type="Rhea" id="RHEA:43524"/>
        <dbReference type="ChEBI" id="CHEBI:16526"/>
        <dbReference type="ChEBI" id="CHEBI:57783"/>
        <dbReference type="ChEBI" id="CHEBI:58320"/>
        <dbReference type="ChEBI" id="CHEBI:58349"/>
        <dbReference type="ChEBI" id="CHEBI:58585"/>
        <dbReference type="EC" id="1.1.1.381"/>
    </reaction>
</comment>
<dbReference type="AlphaFoldDB" id="A0A225ST27"/>
<dbReference type="EC" id="1.1.1.298" evidence="4"/>
<keyword evidence="13" id="KW-1185">Reference proteome</keyword>
<comment type="function">
    <text evidence="9">NADP-dependent dehydrogenase with broad substrate specificity acting on 3-hydroxy acids. Catalyzes the NADP-dependent oxidation of L-allo-threonine to L-2-amino-3-keto-butyrate, which is spontaneously decarboxylated into aminoacetone. Also acts on D-threonine, L-serine, D-serine, D-3-hydroxyisobutyrate, L-3-hydroxyisobutyrate, D-glycerate and L-glycerate. Able to catalyze the reduction of the malonic semialdehyde to 3-hydroxypropionic acid. YdfG is apparently supplementing RutE, the presumed malonic semialdehyde reductase involved in pyrimidine degradation since both are able to detoxify malonic semialdehyde.</text>
</comment>
<dbReference type="PROSITE" id="PS00061">
    <property type="entry name" value="ADH_SHORT"/>
    <property type="match status" value="1"/>
</dbReference>
<accession>A0A225ST27</accession>
<dbReference type="PRINTS" id="PR00081">
    <property type="entry name" value="GDHRDH"/>
</dbReference>
<sequence>MNQPQTQVHSPIHRGTALVTGASSGIGAIYADRLARLGYDLILVARNRERLNTLAARITNETARNVEVLEADLGQAASLAQVEEKLRSDASITLLVNNAGIGTHTPLLQSKVEHMTDMIALNVTAPTRLTYAAVPGFVARGRGAVINISSIVAVAPEVLNGVYGGSKAFVLAFSQSLHHELGAQGVQVQAVLPGATATDFWAIGGLPLEHLDPAIVMSAEQMVDAALVGFERGELVTIPSLHDEAAWTRFEGARQQMATQLSANTPAPRYVRTELH</sequence>
<dbReference type="PIRSF" id="PIRSF000126">
    <property type="entry name" value="11-beta-HSD1"/>
    <property type="match status" value="1"/>
</dbReference>
<reference evidence="12 13" key="1">
    <citation type="journal article" date="2010" name="Int. J. Syst. Evol. Microbiol.">
        <title>Reclassification of Herbaspirillum putei as a later heterotypic synonym of Herbaspirillum huttiense, with the description of H. huttiense subsp. huttiense subsp. nov. and H. huttiense subsp. putei subsp. nov., comb. nov., and description of Herbaspirillum aquaticum sp. nov.</title>
        <authorList>
            <person name="Dobritsa A.P."/>
            <person name="Reddy M.C."/>
            <person name="Samadpour M."/>
        </authorList>
    </citation>
    <scope>NUCLEOTIDE SEQUENCE [LARGE SCALE GENOMIC DNA]</scope>
    <source>
        <strain evidence="12 13">IEH 4430</strain>
    </source>
</reference>
<dbReference type="Gene3D" id="3.40.50.720">
    <property type="entry name" value="NAD(P)-binding Rossmann-like Domain"/>
    <property type="match status" value="1"/>
</dbReference>
<evidence type="ECO:0000256" key="9">
    <source>
        <dbReference type="ARBA" id="ARBA00045650"/>
    </source>
</evidence>
<evidence type="ECO:0000256" key="10">
    <source>
        <dbReference type="ARBA" id="ARBA00047274"/>
    </source>
</evidence>
<evidence type="ECO:0000313" key="13">
    <source>
        <dbReference type="Proteomes" id="UP000214747"/>
    </source>
</evidence>
<dbReference type="PRINTS" id="PR00080">
    <property type="entry name" value="SDRFAMILY"/>
</dbReference>
<name>A0A225ST27_9BURK</name>
<evidence type="ECO:0000256" key="8">
    <source>
        <dbReference type="ARBA" id="ARBA00044349"/>
    </source>
</evidence>
<dbReference type="PANTHER" id="PTHR43086:SF3">
    <property type="entry name" value="NADP-DEPENDENT 3-HYDROXY ACID DEHYDROGENASE YDFG"/>
    <property type="match status" value="1"/>
</dbReference>
<evidence type="ECO:0000256" key="11">
    <source>
        <dbReference type="RuleBase" id="RU000363"/>
    </source>
</evidence>
<proteinExistence type="inferred from homology"/>
<protein>
    <recommendedName>
        <fullName evidence="6">NADP-dependent 3-hydroxy acid dehydrogenase YdfG</fullName>
        <ecNumber evidence="4">1.1.1.298</ecNumber>
        <ecNumber evidence="5">1.1.1.381</ecNumber>
    </recommendedName>
    <alternativeName>
        <fullName evidence="8">L-allo-threonine dehydrogenase</fullName>
    </alternativeName>
    <alternativeName>
        <fullName evidence="7">Malonic semialdehyde reductase</fullName>
    </alternativeName>
</protein>
<dbReference type="GO" id="GO:0035527">
    <property type="term" value="F:3-hydroxypropionate dehydrogenase (NADP+) activity"/>
    <property type="evidence" value="ECO:0007669"/>
    <property type="project" value="UniProtKB-EC"/>
</dbReference>
<dbReference type="InterPro" id="IPR036291">
    <property type="entry name" value="NAD(P)-bd_dom_sf"/>
</dbReference>
<dbReference type="InterPro" id="IPR020904">
    <property type="entry name" value="Sc_DH/Rdtase_CS"/>
</dbReference>
<evidence type="ECO:0000256" key="1">
    <source>
        <dbReference type="ARBA" id="ARBA00006484"/>
    </source>
</evidence>
<dbReference type="Proteomes" id="UP000214747">
    <property type="component" value="Unassembled WGS sequence"/>
</dbReference>
<comment type="similarity">
    <text evidence="1 11">Belongs to the short-chain dehydrogenases/reductases (SDR) family.</text>
</comment>
<evidence type="ECO:0000256" key="6">
    <source>
        <dbReference type="ARBA" id="ARBA00044065"/>
    </source>
</evidence>